<accession>A0ABW9NMC0</accession>
<dbReference type="InterPro" id="IPR029479">
    <property type="entry name" value="Nitroreductase"/>
</dbReference>
<evidence type="ECO:0000256" key="3">
    <source>
        <dbReference type="ARBA" id="ARBA00022741"/>
    </source>
</evidence>
<feature type="binding site" evidence="10">
    <location>
        <position position="45"/>
    </location>
    <ligand>
        <name>GTP</name>
        <dbReference type="ChEBI" id="CHEBI:37565"/>
    </ligand>
</feature>
<comment type="catalytic activity">
    <reaction evidence="10">
        <text>oxidized coenzyme F420-0 + FMN + H(+) = dehydro coenzyme F420-0 + FMNH2</text>
        <dbReference type="Rhea" id="RHEA:60360"/>
        <dbReference type="ChEBI" id="CHEBI:15378"/>
        <dbReference type="ChEBI" id="CHEBI:57618"/>
        <dbReference type="ChEBI" id="CHEBI:58210"/>
        <dbReference type="ChEBI" id="CHEBI:59907"/>
        <dbReference type="ChEBI" id="CHEBI:143705"/>
        <dbReference type="EC" id="1.3.8.17"/>
    </reaction>
</comment>
<keyword evidence="3 10" id="KW-0547">Nucleotide-binding</keyword>
<keyword evidence="1 10" id="KW-0436">Ligase</keyword>
<comment type="function">
    <text evidence="10">Bifunctional enzyme that catalyzes the GTP-dependent successive addition of two or more gamma-linked L-glutamates to the L-lactyl phosphodiester of 7,8-didemethyl-8-hydroxy-5-deazariboflavin (F420-0) to form polyglutamated F420 derivatives, and the FMNH2-dependent reduction of dehydro-F420-0 to form F420-0.</text>
</comment>
<feature type="binding site" evidence="10">
    <location>
        <position position="276"/>
    </location>
    <ligand>
        <name>FMN</name>
        <dbReference type="ChEBI" id="CHEBI:58210"/>
    </ligand>
</feature>
<dbReference type="Pfam" id="PF01996">
    <property type="entry name" value="F420_ligase"/>
    <property type="match status" value="1"/>
</dbReference>
<dbReference type="InterPro" id="IPR019943">
    <property type="entry name" value="F420_FbiB_C"/>
</dbReference>
<feature type="binding site" evidence="10">
    <location>
        <position position="50"/>
    </location>
    <ligand>
        <name>GTP</name>
        <dbReference type="ChEBI" id="CHEBI:37565"/>
    </ligand>
</feature>
<keyword evidence="2 10" id="KW-0479">Metal-binding</keyword>
<evidence type="ECO:0000256" key="4">
    <source>
        <dbReference type="ARBA" id="ARBA00022842"/>
    </source>
</evidence>
<dbReference type="HAMAP" id="MF_01259">
    <property type="entry name" value="F420_ligase_FbiB"/>
    <property type="match status" value="1"/>
</dbReference>
<dbReference type="Pfam" id="PF00881">
    <property type="entry name" value="Nitroreductase"/>
    <property type="match status" value="1"/>
</dbReference>
<feature type="binding site" evidence="10">
    <location>
        <position position="308"/>
    </location>
    <ligand>
        <name>coenzyme F420-(gamma-Glu)n</name>
        <dbReference type="ChEBI" id="CHEBI:133980"/>
    </ligand>
</feature>
<evidence type="ECO:0000313" key="14">
    <source>
        <dbReference type="Proteomes" id="UP000460558"/>
    </source>
</evidence>
<evidence type="ECO:0000256" key="7">
    <source>
        <dbReference type="ARBA" id="ARBA00023134"/>
    </source>
</evidence>
<comment type="caution">
    <text evidence="10">Lacks conserved residue(s) required for the propagation of feature annotation.</text>
</comment>
<comment type="cofactor">
    <cofactor evidence="10">
        <name>K(+)</name>
        <dbReference type="ChEBI" id="CHEBI:29103"/>
    </cofactor>
    <text evidence="10">Monovalent cation. The ion could be potassium.</text>
</comment>
<dbReference type="SUPFAM" id="SSF55469">
    <property type="entry name" value="FMN-dependent nitroreductase-like"/>
    <property type="match status" value="1"/>
</dbReference>
<gene>
    <name evidence="10" type="primary">fbiB</name>
    <name evidence="13" type="ORF">FFZ77_02120</name>
</gene>
<dbReference type="EMBL" id="VDEQ01000017">
    <property type="protein sequence ID" value="MQS34460.1"/>
    <property type="molecule type" value="Genomic_DNA"/>
</dbReference>
<keyword evidence="8 10" id="KW-0464">Manganese</keyword>
<feature type="binding site" evidence="10">
    <location>
        <begin position="15"/>
        <end position="18"/>
    </location>
    <ligand>
        <name>GTP</name>
        <dbReference type="ChEBI" id="CHEBI:37565"/>
    </ligand>
</feature>
<reference evidence="13 14" key="1">
    <citation type="submission" date="2019-06" db="EMBL/GenBank/DDBJ databases">
        <title>Comparative genomics and metabolomics analyses of clavulanic acid producing Streptomyces species provides insight into specialized metabolism and evolution of beta-lactam biosynthetic gene clusters.</title>
        <authorList>
            <person name="Moore M.A."/>
            <person name="Cruz-Morales P."/>
            <person name="Barona Gomez F."/>
            <person name="Kapil T."/>
        </authorList>
    </citation>
    <scope>NUCLEOTIDE SEQUENCE [LARGE SCALE GENOMIC DNA]</scope>
    <source>
        <strain evidence="13 14">T-272</strain>
    </source>
</reference>
<evidence type="ECO:0000259" key="11">
    <source>
        <dbReference type="Pfam" id="PF00881"/>
    </source>
</evidence>
<dbReference type="Gene3D" id="3.40.109.10">
    <property type="entry name" value="NADH Oxidase"/>
    <property type="match status" value="1"/>
</dbReference>
<comment type="cofactor">
    <cofactor evidence="10">
        <name>Mg(2+)</name>
        <dbReference type="ChEBI" id="CHEBI:18420"/>
    </cofactor>
    <cofactor evidence="10">
        <name>Mn(2+)</name>
        <dbReference type="ChEBI" id="CHEBI:29035"/>
    </cofactor>
    <text evidence="10">Binds 2 divalent metal cations per subunit. The ions could be magnesium and/or manganese.</text>
</comment>
<feature type="binding site" evidence="10">
    <location>
        <position position="137"/>
    </location>
    <ligand>
        <name>a divalent metal cation</name>
        <dbReference type="ChEBI" id="CHEBI:60240"/>
        <label>1</label>
    </ligand>
</feature>
<dbReference type="InterPro" id="IPR023661">
    <property type="entry name" value="FbiB"/>
</dbReference>
<evidence type="ECO:0000256" key="1">
    <source>
        <dbReference type="ARBA" id="ARBA00022598"/>
    </source>
</evidence>
<dbReference type="SUPFAM" id="SSF144010">
    <property type="entry name" value="CofE-like"/>
    <property type="match status" value="1"/>
</dbReference>
<evidence type="ECO:0000259" key="12">
    <source>
        <dbReference type="Pfam" id="PF01996"/>
    </source>
</evidence>
<evidence type="ECO:0000256" key="10">
    <source>
        <dbReference type="HAMAP-Rule" id="MF_01259"/>
    </source>
</evidence>
<feature type="binding site" evidence="10">
    <location>
        <position position="387"/>
    </location>
    <ligand>
        <name>FMN</name>
        <dbReference type="ChEBI" id="CHEBI:58210"/>
    </ligand>
</feature>
<sequence>MTAAPSFTVRALTGLPEVRPGDDLAQLIAATGPELIDGDILVVTSKIVSKAEGRLLAADDREAAIDAETVRVVARRGPLRIVQNRQGLVMAAAGVDASNTPAGTVLLLPEDPDASARAIRAGLRTALGVDVGVIVTDTFGRPWRSGLTDVAIGAAGVRVLDDLRGGTDAHGNPLSATVVATADELAAAADLVKGKTAGLPVAVLRGLPQLVGEDGASGDGARALVRSPEDDMFRLGTSEAVREAVTQRRTVREFTDQPVDPAAVRRAVAAAVTAPAPHHTTPWRFVLLESAASRTGLLDAMRDAWIADLRRDGKSEESIAKRVRRGEVLRRAPYLVVPCLVMDGSHHYGDERRDAAEREMFVVATGAGVQNFLVALAGERLGSAWVSSTMFCREVVREVLGLPAAWDPMGAVAVGHAAAPPKDRPARDVAAFIQVR</sequence>
<dbReference type="NCBIfam" id="TIGR03553">
    <property type="entry name" value="F420_FbiB_CTERM"/>
    <property type="match status" value="1"/>
</dbReference>
<dbReference type="GO" id="GO:0052618">
    <property type="term" value="F:coenzyme F420-0:L-glutamate ligase activity"/>
    <property type="evidence" value="ECO:0007669"/>
    <property type="project" value="UniProtKB-EC"/>
</dbReference>
<name>A0ABW9NMC0_9ACTN</name>
<feature type="domain" description="Nitroreductase" evidence="11">
    <location>
        <begin position="245"/>
        <end position="416"/>
    </location>
</feature>
<dbReference type="NCBIfam" id="TIGR01916">
    <property type="entry name" value="F420_cofE"/>
    <property type="match status" value="1"/>
</dbReference>
<evidence type="ECO:0000256" key="9">
    <source>
        <dbReference type="ARBA" id="ARBA00023268"/>
    </source>
</evidence>
<comment type="caution">
    <text evidence="13">The sequence shown here is derived from an EMBL/GenBank/DDBJ whole genome shotgun (WGS) entry which is preliminary data.</text>
</comment>
<feature type="binding site" evidence="10">
    <location>
        <position position="96"/>
    </location>
    <ligand>
        <name>a divalent metal cation</name>
        <dbReference type="ChEBI" id="CHEBI:60240"/>
        <label>1</label>
    </ligand>
</feature>
<comment type="catalytic activity">
    <reaction evidence="10">
        <text>oxidized coenzyme F420-0 + GTP + L-glutamate = oxidized coenzyme F420-1 + GDP + phosphate + H(+)</text>
        <dbReference type="Rhea" id="RHEA:30555"/>
        <dbReference type="ChEBI" id="CHEBI:15378"/>
        <dbReference type="ChEBI" id="CHEBI:29985"/>
        <dbReference type="ChEBI" id="CHEBI:37565"/>
        <dbReference type="ChEBI" id="CHEBI:43474"/>
        <dbReference type="ChEBI" id="CHEBI:58189"/>
        <dbReference type="ChEBI" id="CHEBI:59907"/>
        <dbReference type="ChEBI" id="CHEBI:59920"/>
        <dbReference type="EC" id="6.3.2.31"/>
    </reaction>
</comment>
<dbReference type="EC" id="1.3.8.17" evidence="10"/>
<feature type="region of interest" description="Coenzyme F420:L-glutamate ligase" evidence="10">
    <location>
        <begin position="1"/>
        <end position="236"/>
    </location>
</feature>
<keyword evidence="5 10" id="KW-0630">Potassium</keyword>
<dbReference type="Gene3D" id="3.30.1330.100">
    <property type="entry name" value="CofE-like"/>
    <property type="match status" value="2"/>
</dbReference>
<dbReference type="EC" id="6.3.2.31" evidence="10"/>
<keyword evidence="4 10" id="KW-0460">Magnesium</keyword>
<dbReference type="Proteomes" id="UP000460558">
    <property type="component" value="Unassembled WGS sequence"/>
</dbReference>
<dbReference type="InterPro" id="IPR002847">
    <property type="entry name" value="F420-0_gamma-glut_ligase-dom"/>
</dbReference>
<feature type="binding site" evidence="10">
    <location>
        <position position="99"/>
    </location>
    <ligand>
        <name>GTP</name>
        <dbReference type="ChEBI" id="CHEBI:37565"/>
    </ligand>
</feature>
<dbReference type="PANTHER" id="PTHR47917">
    <property type="match status" value="1"/>
</dbReference>
<dbReference type="RefSeq" id="WP_153480565.1">
    <property type="nucleotide sequence ID" value="NZ_VDEQ01000017.1"/>
</dbReference>
<feature type="domain" description="Coenzyme F420:L-glutamate ligase-like" evidence="12">
    <location>
        <begin position="15"/>
        <end position="206"/>
    </location>
</feature>
<organism evidence="13 14">
    <name type="scientific">Streptomyces katsurahamanus</name>
    <dbReference type="NCBI Taxonomy" id="2577098"/>
    <lineage>
        <taxon>Bacteria</taxon>
        <taxon>Bacillati</taxon>
        <taxon>Actinomycetota</taxon>
        <taxon>Actinomycetes</taxon>
        <taxon>Kitasatosporales</taxon>
        <taxon>Streptomycetaceae</taxon>
        <taxon>Streptomyces</taxon>
    </lineage>
</organism>
<comment type="pathway">
    <text evidence="10">Cofactor biosynthesis; coenzyme F420 biosynthesis.</text>
</comment>
<evidence type="ECO:0000256" key="2">
    <source>
        <dbReference type="ARBA" id="ARBA00022723"/>
    </source>
</evidence>
<evidence type="ECO:0000313" key="13">
    <source>
        <dbReference type="EMBL" id="MQS34460.1"/>
    </source>
</evidence>
<evidence type="ECO:0000256" key="6">
    <source>
        <dbReference type="ARBA" id="ARBA00023002"/>
    </source>
</evidence>
<evidence type="ECO:0000256" key="8">
    <source>
        <dbReference type="ARBA" id="ARBA00023211"/>
    </source>
</evidence>
<comment type="similarity">
    <text evidence="10">In the N-terminal section; belongs to the CofE family.</text>
</comment>
<protein>
    <recommendedName>
        <fullName evidence="10">Bifunctional F420 biosynthesis protein FbiB</fullName>
    </recommendedName>
    <domain>
        <recommendedName>
            <fullName evidence="10">Coenzyme F420:L-glutamate ligase</fullName>
            <ecNumber evidence="10">6.3.2.31</ecNumber>
            <ecNumber evidence="10">6.3.2.34</ecNumber>
        </recommendedName>
        <alternativeName>
            <fullName evidence="10">Coenzyme F420-0:L-glutamate ligase</fullName>
        </alternativeName>
        <alternativeName>
            <fullName evidence="10">Coenzyme F420-1:gamma-L-glutamate ligase</fullName>
        </alternativeName>
    </domain>
    <domain>
        <recommendedName>
            <fullName evidence="10">Dehydro-coenzyme F420-0 reductase</fullName>
            <ecNumber evidence="10">1.3.8.17</ecNumber>
        </recommendedName>
    </domain>
</protein>
<dbReference type="InterPro" id="IPR008225">
    <property type="entry name" value="F420-0_g-glutamyl_ligase"/>
</dbReference>
<keyword evidence="7 10" id="KW-0342">GTP-binding</keyword>
<proteinExistence type="inferred from homology"/>
<keyword evidence="14" id="KW-1185">Reference proteome</keyword>
<dbReference type="NCBIfam" id="NF009810">
    <property type="entry name" value="PRK13294.1"/>
    <property type="match status" value="1"/>
</dbReference>
<dbReference type="EC" id="6.3.2.34" evidence="10"/>
<dbReference type="InterPro" id="IPR000415">
    <property type="entry name" value="Nitroreductase-like"/>
</dbReference>
<feature type="binding site" evidence="10">
    <location>
        <position position="424"/>
    </location>
    <ligand>
        <name>FMN</name>
        <dbReference type="ChEBI" id="CHEBI:58210"/>
    </ligand>
</feature>
<comment type="catalytic activity">
    <reaction evidence="10">
        <text>oxidized coenzyme F420-1 + GTP + L-glutamate = oxidized coenzyme F420-2 + GDP + phosphate + H(+)</text>
        <dbReference type="Rhea" id="RHEA:30523"/>
        <dbReference type="ChEBI" id="CHEBI:15378"/>
        <dbReference type="ChEBI" id="CHEBI:29985"/>
        <dbReference type="ChEBI" id="CHEBI:37565"/>
        <dbReference type="ChEBI" id="CHEBI:43474"/>
        <dbReference type="ChEBI" id="CHEBI:57922"/>
        <dbReference type="ChEBI" id="CHEBI:58189"/>
        <dbReference type="ChEBI" id="CHEBI:59920"/>
        <dbReference type="EC" id="6.3.2.34"/>
    </reaction>
</comment>
<feature type="region of interest" description="Dehydro-coenzyme F420-0 reductase" evidence="10">
    <location>
        <begin position="237"/>
        <end position="436"/>
    </location>
</feature>
<dbReference type="PANTHER" id="PTHR47917:SF1">
    <property type="entry name" value="COENZYME F420:L-GLUTAMATE LIGASE"/>
    <property type="match status" value="1"/>
</dbReference>
<keyword evidence="6 10" id="KW-0560">Oxidoreductase</keyword>
<feature type="binding site" evidence="10">
    <location>
        <position position="138"/>
    </location>
    <ligand>
        <name>a divalent metal cation</name>
        <dbReference type="ChEBI" id="CHEBI:60240"/>
        <label>2</label>
    </ligand>
</feature>
<keyword evidence="9 10" id="KW-0511">Multifunctional enzyme</keyword>
<evidence type="ECO:0000256" key="5">
    <source>
        <dbReference type="ARBA" id="ARBA00022958"/>
    </source>
</evidence>